<dbReference type="Pfam" id="PF00005">
    <property type="entry name" value="ABC_tran"/>
    <property type="match status" value="2"/>
</dbReference>
<dbReference type="InterPro" id="IPR027417">
    <property type="entry name" value="P-loop_NTPase"/>
</dbReference>
<feature type="domain" description="ABC transporter" evidence="7">
    <location>
        <begin position="46"/>
        <end position="315"/>
    </location>
</feature>
<dbReference type="SUPFAM" id="SSF52540">
    <property type="entry name" value="P-loop containing nucleoside triphosphate hydrolases"/>
    <property type="match status" value="2"/>
</dbReference>
<keyword evidence="4 8" id="KW-0067">ATP-binding</keyword>
<evidence type="ECO:0000313" key="8">
    <source>
        <dbReference type="EMBL" id="CAA9572413.1"/>
    </source>
</evidence>
<proteinExistence type="inferred from homology"/>
<organism evidence="8">
    <name type="scientific">uncultured Thermomicrobiales bacterium</name>
    <dbReference type="NCBI Taxonomy" id="1645740"/>
    <lineage>
        <taxon>Bacteria</taxon>
        <taxon>Pseudomonadati</taxon>
        <taxon>Thermomicrobiota</taxon>
        <taxon>Thermomicrobia</taxon>
        <taxon>Thermomicrobiales</taxon>
        <taxon>environmental samples</taxon>
    </lineage>
</organism>
<dbReference type="InterPro" id="IPR052156">
    <property type="entry name" value="BCAA_Transport_ATP-bd_LivF"/>
</dbReference>
<feature type="region of interest" description="Disordered" evidence="6">
    <location>
        <begin position="320"/>
        <end position="375"/>
    </location>
</feature>
<dbReference type="InterPro" id="IPR017871">
    <property type="entry name" value="ABC_transporter-like_CS"/>
</dbReference>
<dbReference type="PANTHER" id="PTHR43820">
    <property type="entry name" value="HIGH-AFFINITY BRANCHED-CHAIN AMINO ACID TRANSPORT ATP-BINDING PROTEIN LIVF"/>
    <property type="match status" value="1"/>
</dbReference>
<evidence type="ECO:0000256" key="4">
    <source>
        <dbReference type="ARBA" id="ARBA00022840"/>
    </source>
</evidence>
<dbReference type="InterPro" id="IPR003593">
    <property type="entry name" value="AAA+_ATPase"/>
</dbReference>
<dbReference type="CDD" id="cd03224">
    <property type="entry name" value="ABC_TM1139_LivF_branched"/>
    <property type="match status" value="1"/>
</dbReference>
<dbReference type="GO" id="GO:0015658">
    <property type="term" value="F:branched-chain amino acid transmembrane transporter activity"/>
    <property type="evidence" value="ECO:0007669"/>
    <property type="project" value="TreeGrafter"/>
</dbReference>
<keyword evidence="3" id="KW-0547">Nucleotide-binding</keyword>
<dbReference type="InterPro" id="IPR003439">
    <property type="entry name" value="ABC_transporter-like_ATP-bd"/>
</dbReference>
<feature type="domain" description="ABC transporter" evidence="7">
    <location>
        <begin position="379"/>
        <end position="611"/>
    </location>
</feature>
<reference evidence="8" key="1">
    <citation type="submission" date="2020-02" db="EMBL/GenBank/DDBJ databases">
        <authorList>
            <person name="Meier V. D."/>
        </authorList>
    </citation>
    <scope>NUCLEOTIDE SEQUENCE</scope>
    <source>
        <strain evidence="8">AVDCRST_MAG59</strain>
    </source>
</reference>
<dbReference type="Pfam" id="PF12399">
    <property type="entry name" value="BCA_ABC_TP_C"/>
    <property type="match status" value="1"/>
</dbReference>
<evidence type="ECO:0000256" key="5">
    <source>
        <dbReference type="ARBA" id="ARBA00022970"/>
    </source>
</evidence>
<evidence type="ECO:0000256" key="2">
    <source>
        <dbReference type="ARBA" id="ARBA00022448"/>
    </source>
</evidence>
<dbReference type="EMBL" id="CADCWF010000268">
    <property type="protein sequence ID" value="CAA9572413.1"/>
    <property type="molecule type" value="Genomic_DNA"/>
</dbReference>
<dbReference type="GO" id="GO:0005524">
    <property type="term" value="F:ATP binding"/>
    <property type="evidence" value="ECO:0007669"/>
    <property type="project" value="UniProtKB-KW"/>
</dbReference>
<dbReference type="SMART" id="SM00382">
    <property type="entry name" value="AAA"/>
    <property type="match status" value="2"/>
</dbReference>
<evidence type="ECO:0000256" key="1">
    <source>
        <dbReference type="ARBA" id="ARBA00005417"/>
    </source>
</evidence>
<name>A0A6J4VDB0_9BACT</name>
<dbReference type="AlphaFoldDB" id="A0A6J4VDB0"/>
<protein>
    <submittedName>
        <fullName evidence="8">Branched-chain amino acid transport ATP-binding protein LivF</fullName>
    </submittedName>
</protein>
<dbReference type="GO" id="GO:0016887">
    <property type="term" value="F:ATP hydrolysis activity"/>
    <property type="evidence" value="ECO:0007669"/>
    <property type="project" value="InterPro"/>
</dbReference>
<dbReference type="CDD" id="cd03219">
    <property type="entry name" value="ABC_Mj1267_LivG_branched"/>
    <property type="match status" value="1"/>
</dbReference>
<dbReference type="GO" id="GO:0015807">
    <property type="term" value="P:L-amino acid transport"/>
    <property type="evidence" value="ECO:0007669"/>
    <property type="project" value="TreeGrafter"/>
</dbReference>
<gene>
    <name evidence="8" type="ORF">AVDCRST_MAG59-3680</name>
</gene>
<dbReference type="PROSITE" id="PS50893">
    <property type="entry name" value="ABC_TRANSPORTER_2"/>
    <property type="match status" value="2"/>
</dbReference>
<dbReference type="Gene3D" id="3.40.50.300">
    <property type="entry name" value="P-loop containing nucleotide triphosphate hydrolases"/>
    <property type="match status" value="2"/>
</dbReference>
<keyword evidence="5" id="KW-0029">Amino-acid transport</keyword>
<accession>A0A6J4VDB0</accession>
<sequence>MSVDGRVAGNGRLAAAPGPAVATATAGTDVATAGAALSLAGATPLLEVRDLSKRFGGVRAVDGVSLTVLPGQTVGIIGPNGSGKTTLFNLIGGALRPDSGQIFLAGQATTGWPAERIAERGLARTFQNGRVFGNMTVGENVRLGGWRRLEAARPWPRLRHLPLARWLALAAELTLALVQPPAVRQEARAREAAVDRQLGRFGERLLPRKGQPAFSLSYANRRRTEIARALATEPRLLLLDEPTAGMNPTETAEVQEQLAALKAAGQAMLLIEHKLDLVMALSDHVVVLDHGQVIASGPPAVVQADPRVVEAYLGRREADGRARDRLSAPASPRSRIAVPGAPGRGSMPAARAVPERDATRSTDVRGGERAAAPTGTPLLRLEGVDAFYGPAQALADVSLEVGAGEIVSLLGGNASGKSTTMKVILGLLAPTAGRVLLDGEDVTRRPTAERIRAGLAAVPEARRIFPEMSVDENLLMGAFLRPDRSGVEEDRERMFALFPRLAERRRQLAGTMSGGEQQMLAIARALMSRPRLICMDEPTMGLAPVFVDRVLETIAEINRQGVSVFMVEQNAALALSIAHRAYVVQNGAIVLTGAAADLLDDPAVQRAYLGQAVAP</sequence>
<evidence type="ECO:0000256" key="3">
    <source>
        <dbReference type="ARBA" id="ARBA00022741"/>
    </source>
</evidence>
<dbReference type="PROSITE" id="PS00211">
    <property type="entry name" value="ABC_TRANSPORTER_1"/>
    <property type="match status" value="1"/>
</dbReference>
<comment type="similarity">
    <text evidence="1">Belongs to the ABC transporter superfamily.</text>
</comment>
<evidence type="ECO:0000256" key="6">
    <source>
        <dbReference type="SAM" id="MobiDB-lite"/>
    </source>
</evidence>
<keyword evidence="2" id="KW-0813">Transport</keyword>
<feature type="compositionally biased region" description="Basic and acidic residues" evidence="6">
    <location>
        <begin position="353"/>
        <end position="368"/>
    </location>
</feature>
<dbReference type="FunFam" id="3.40.50.300:FF:000421">
    <property type="entry name" value="Branched-chain amino acid ABC transporter ATP-binding protein"/>
    <property type="match status" value="1"/>
</dbReference>
<dbReference type="InterPro" id="IPR032823">
    <property type="entry name" value="BCA_ABC_TP_C"/>
</dbReference>
<evidence type="ECO:0000259" key="7">
    <source>
        <dbReference type="PROSITE" id="PS50893"/>
    </source>
</evidence>
<dbReference type="PANTHER" id="PTHR43820:SF4">
    <property type="entry name" value="HIGH-AFFINITY BRANCHED-CHAIN AMINO ACID TRANSPORT ATP-BINDING PROTEIN LIVF"/>
    <property type="match status" value="1"/>
</dbReference>